<accession>A0ABY8QXU8</accession>
<protein>
    <submittedName>
        <fullName evidence="2">DUF948 domain-containing protein</fullName>
    </submittedName>
</protein>
<proteinExistence type="predicted"/>
<dbReference type="Proteomes" id="UP001209083">
    <property type="component" value="Chromosome"/>
</dbReference>
<dbReference type="RefSeq" id="WP_349640636.1">
    <property type="nucleotide sequence ID" value="NZ_CP090958.1"/>
</dbReference>
<evidence type="ECO:0000313" key="3">
    <source>
        <dbReference type="Proteomes" id="UP001209083"/>
    </source>
</evidence>
<keyword evidence="3" id="KW-1185">Reference proteome</keyword>
<dbReference type="EMBL" id="CP090958">
    <property type="protein sequence ID" value="WGW13813.1"/>
    <property type="molecule type" value="Genomic_DNA"/>
</dbReference>
<organism evidence="2 3">
    <name type="scientific">Saxibacter everestensis</name>
    <dbReference type="NCBI Taxonomy" id="2909229"/>
    <lineage>
        <taxon>Bacteria</taxon>
        <taxon>Bacillati</taxon>
        <taxon>Actinomycetota</taxon>
        <taxon>Actinomycetes</taxon>
        <taxon>Micrococcales</taxon>
        <taxon>Brevibacteriaceae</taxon>
        <taxon>Saxibacter</taxon>
    </lineage>
</organism>
<keyword evidence="1" id="KW-1133">Transmembrane helix</keyword>
<name>A0ABY8QXU8_9MICO</name>
<feature type="transmembrane region" description="Helical" evidence="1">
    <location>
        <begin position="6"/>
        <end position="27"/>
    </location>
</feature>
<sequence>MTGGDIAGLIAAGVFAILVGLMAVPLLKLGKVFDEARRAIKDVGDGASPLLTEVTSTVSTTNKQLEKVDGITTNVSEMSANVSALTSLFAATLGSPVVKVAAFSYGVRQAVRGRKRR</sequence>
<gene>
    <name evidence="2" type="ORF">LWF01_08735</name>
</gene>
<reference evidence="2 3" key="1">
    <citation type="submission" date="2023-05" db="EMBL/GenBank/DDBJ databases">
        <title>Lithophilousrod everest ZFBP1038 complete genpme.</title>
        <authorList>
            <person name="Tian M."/>
        </authorList>
    </citation>
    <scope>NUCLEOTIDE SEQUENCE [LARGE SCALE GENOMIC DNA]</scope>
    <source>
        <strain evidence="2 3">ZFBP1038</strain>
    </source>
</reference>
<keyword evidence="1" id="KW-0812">Transmembrane</keyword>
<dbReference type="InterPro" id="IPR009293">
    <property type="entry name" value="UPF0478"/>
</dbReference>
<evidence type="ECO:0000313" key="2">
    <source>
        <dbReference type="EMBL" id="WGW13813.1"/>
    </source>
</evidence>
<keyword evidence="1" id="KW-0472">Membrane</keyword>
<evidence type="ECO:0000256" key="1">
    <source>
        <dbReference type="SAM" id="Phobius"/>
    </source>
</evidence>
<dbReference type="Pfam" id="PF06103">
    <property type="entry name" value="DUF948"/>
    <property type="match status" value="1"/>
</dbReference>